<dbReference type="STRING" id="935223.SAMN04488131_10925"/>
<dbReference type="PANTHER" id="PTHR24422">
    <property type="entry name" value="CHEMOTAXIS PROTEIN METHYLTRANSFERASE"/>
    <property type="match status" value="1"/>
</dbReference>
<name>A0A1I2G1Q2_9FLAO</name>
<dbReference type="InterPro" id="IPR029063">
    <property type="entry name" value="SAM-dependent_MTases_sf"/>
</dbReference>
<feature type="active site" evidence="1">
    <location>
        <position position="66"/>
    </location>
</feature>
<dbReference type="GO" id="GO:0000156">
    <property type="term" value="F:phosphorelay response regulator activity"/>
    <property type="evidence" value="ECO:0007669"/>
    <property type="project" value="InterPro"/>
</dbReference>
<accession>A0A1I2G1Q2</accession>
<feature type="domain" description="CheB-type methylesterase" evidence="2">
    <location>
        <begin position="33"/>
        <end position="207"/>
    </location>
</feature>
<dbReference type="CDD" id="cd16434">
    <property type="entry name" value="CheB-CheR_fusion"/>
    <property type="match status" value="1"/>
</dbReference>
<feature type="active site" evidence="1">
    <location>
        <position position="158"/>
    </location>
</feature>
<keyword evidence="1" id="KW-0378">Hydrolase</keyword>
<reference evidence="5" key="1">
    <citation type="submission" date="2016-10" db="EMBL/GenBank/DDBJ databases">
        <authorList>
            <person name="Varghese N."/>
            <person name="Submissions S."/>
        </authorList>
    </citation>
    <scope>NUCLEOTIDE SEQUENCE [LARGE SCALE GENOMIC DNA]</scope>
    <source>
        <strain evidence="5">CGMCC 1.9227</strain>
    </source>
</reference>
<feature type="active site" evidence="1">
    <location>
        <position position="39"/>
    </location>
</feature>
<evidence type="ECO:0000256" key="1">
    <source>
        <dbReference type="PROSITE-ProRule" id="PRU00050"/>
    </source>
</evidence>
<dbReference type="RefSeq" id="WP_091205487.1">
    <property type="nucleotide sequence ID" value="NZ_FONQ01000009.1"/>
</dbReference>
<dbReference type="Pfam" id="PF01739">
    <property type="entry name" value="CheR"/>
    <property type="match status" value="1"/>
</dbReference>
<organism evidence="4 5">
    <name type="scientific">Flavobacterium xueshanense</name>
    <dbReference type="NCBI Taxonomy" id="935223"/>
    <lineage>
        <taxon>Bacteria</taxon>
        <taxon>Pseudomonadati</taxon>
        <taxon>Bacteroidota</taxon>
        <taxon>Flavobacteriia</taxon>
        <taxon>Flavobacteriales</taxon>
        <taxon>Flavobacteriaceae</taxon>
        <taxon>Flavobacterium</taxon>
    </lineage>
</organism>
<dbReference type="GO" id="GO:0008757">
    <property type="term" value="F:S-adenosylmethionine-dependent methyltransferase activity"/>
    <property type="evidence" value="ECO:0007669"/>
    <property type="project" value="InterPro"/>
</dbReference>
<feature type="domain" description="CheR-type methyltransferase" evidence="3">
    <location>
        <begin position="238"/>
        <end position="496"/>
    </location>
</feature>
<dbReference type="Gene3D" id="3.40.50.180">
    <property type="entry name" value="Methylesterase CheB, C-terminal domain"/>
    <property type="match status" value="1"/>
</dbReference>
<dbReference type="InterPro" id="IPR000673">
    <property type="entry name" value="Sig_transdc_resp-reg_Me-estase"/>
</dbReference>
<keyword evidence="1" id="KW-0145">Chemotaxis</keyword>
<dbReference type="PROSITE" id="PS50123">
    <property type="entry name" value="CHER"/>
    <property type="match status" value="1"/>
</dbReference>
<dbReference type="SMART" id="SM00138">
    <property type="entry name" value="MeTrc"/>
    <property type="match status" value="1"/>
</dbReference>
<proteinExistence type="predicted"/>
<gene>
    <name evidence="4" type="ORF">SAMN04488131_10925</name>
</gene>
<evidence type="ECO:0000259" key="3">
    <source>
        <dbReference type="PROSITE" id="PS50123"/>
    </source>
</evidence>
<evidence type="ECO:0000313" key="5">
    <source>
        <dbReference type="Proteomes" id="UP000198596"/>
    </source>
</evidence>
<dbReference type="Proteomes" id="UP000198596">
    <property type="component" value="Unassembled WGS sequence"/>
</dbReference>
<evidence type="ECO:0000313" key="4">
    <source>
        <dbReference type="EMBL" id="SFF11595.1"/>
    </source>
</evidence>
<dbReference type="OrthoDB" id="9816309at2"/>
<evidence type="ECO:0000259" key="2">
    <source>
        <dbReference type="PROSITE" id="PS50122"/>
    </source>
</evidence>
<dbReference type="InterPro" id="IPR000780">
    <property type="entry name" value="CheR_MeTrfase"/>
</dbReference>
<dbReference type="PANTHER" id="PTHR24422:SF27">
    <property type="entry name" value="PROTEIN-GLUTAMATE O-METHYLTRANSFERASE"/>
    <property type="match status" value="1"/>
</dbReference>
<dbReference type="EMBL" id="FONQ01000009">
    <property type="protein sequence ID" value="SFF11595.1"/>
    <property type="molecule type" value="Genomic_DNA"/>
</dbReference>
<dbReference type="Gene3D" id="3.40.50.150">
    <property type="entry name" value="Vaccinia Virus protein VP39"/>
    <property type="match status" value="1"/>
</dbReference>
<dbReference type="GO" id="GO:0008984">
    <property type="term" value="F:protein-glutamate methylesterase activity"/>
    <property type="evidence" value="ECO:0007669"/>
    <property type="project" value="InterPro"/>
</dbReference>
<dbReference type="GO" id="GO:0006935">
    <property type="term" value="P:chemotaxis"/>
    <property type="evidence" value="ECO:0007669"/>
    <property type="project" value="UniProtKB-UniRule"/>
</dbReference>
<dbReference type="SUPFAM" id="SSF52738">
    <property type="entry name" value="Methylesterase CheB, C-terminal domain"/>
    <property type="match status" value="1"/>
</dbReference>
<dbReference type="PRINTS" id="PR00996">
    <property type="entry name" value="CHERMTFRASE"/>
</dbReference>
<protein>
    <submittedName>
        <fullName evidence="4">Two-component system, chemotaxis family, CheB/CheR fusion protein</fullName>
    </submittedName>
</protein>
<dbReference type="PROSITE" id="PS50122">
    <property type="entry name" value="CHEB"/>
    <property type="match status" value="1"/>
</dbReference>
<dbReference type="SUPFAM" id="SSF53335">
    <property type="entry name" value="S-adenosyl-L-methionine-dependent methyltransferases"/>
    <property type="match status" value="1"/>
</dbReference>
<dbReference type="AlphaFoldDB" id="A0A1I2G1Q2"/>
<dbReference type="InterPro" id="IPR050903">
    <property type="entry name" value="Bact_Chemotaxis_MeTrfase"/>
</dbReference>
<dbReference type="InterPro" id="IPR035909">
    <property type="entry name" value="CheB_C"/>
</dbReference>
<dbReference type="GO" id="GO:0005737">
    <property type="term" value="C:cytoplasm"/>
    <property type="evidence" value="ECO:0007669"/>
    <property type="project" value="InterPro"/>
</dbReference>
<dbReference type="SUPFAM" id="SSF47757">
    <property type="entry name" value="Chemotaxis receptor methyltransferase CheR, N-terminal domain"/>
    <property type="match status" value="1"/>
</dbReference>
<sequence>MIKNNQISLGEGKVLDLKPNLSLSEADTNDFPIIDIGASAGGLEALALFFKNMSIDSGLAFRVIQHLDSTYTGIIPELSQRKTEMKVIQVTDTLRVKTNCIYVIPPNKSLSIVYGRPHLFVPTESRGLRLPVDIFLKSLAMDRMEKSIGVIFSGMSSDGSLSLKAIAKKNGIAVVKDPALSKFNGMPRNAIESIVPDIVVPVKKLPAKRINVFHYLPEINTESELPIKTKSSIDRINGQSLEQTRHNFSRDKKNTLRLRIERRKGIHHIDKIQSYVRFLQENLKEIELLFKELLIVASFFRDSDVWTKLKEEIISNILKGIPDGHTIRDWVPACSTGEEAYSLAIIFDEFLSKLEKPRNIKLQIFATDLDILSNEKARKVFFYSSITKDVSHGRITKFFTLKNDGYRINTSIRELTVFAPHNVIKDPSFTKLDLFTGSNMLIYMEPQLQNKLIMLLNYSPNQDGIMMDGTAETIASSIKRFELLLSKLKFYKRISKSVSPRFTNFPNYFSQTRRITLDIIKETKVVENIQTLTDQILLQLFSPTGILVNNKGDIIYITGRTGKYLEPAAGKANWNVHAMAREGLKYELPEAFRKALPSFEPVHIDNVKIAENGNFHLVNLTVQQIESPDAVKGLIIIIFTDIPAITAPVSSTLTVKKQSIVYIRISRLEQYLS</sequence>
<dbReference type="InterPro" id="IPR022642">
    <property type="entry name" value="CheR_C"/>
</dbReference>
<keyword evidence="5" id="KW-1185">Reference proteome</keyword>
<dbReference type="Pfam" id="PF01339">
    <property type="entry name" value="CheB_methylest"/>
    <property type="match status" value="1"/>
</dbReference>